<dbReference type="EMBL" id="LAZR01001663">
    <property type="protein sequence ID" value="KKN41181.1"/>
    <property type="molecule type" value="Genomic_DNA"/>
</dbReference>
<proteinExistence type="predicted"/>
<organism evidence="1">
    <name type="scientific">marine sediment metagenome</name>
    <dbReference type="NCBI Taxonomy" id="412755"/>
    <lineage>
        <taxon>unclassified sequences</taxon>
        <taxon>metagenomes</taxon>
        <taxon>ecological metagenomes</taxon>
    </lineage>
</organism>
<protein>
    <submittedName>
        <fullName evidence="1">Uncharacterized protein</fullName>
    </submittedName>
</protein>
<accession>A0A0F9SW92</accession>
<evidence type="ECO:0000313" key="1">
    <source>
        <dbReference type="EMBL" id="KKN41181.1"/>
    </source>
</evidence>
<gene>
    <name evidence="1" type="ORF">LCGC14_0725720</name>
</gene>
<sequence>MKSKRLKKLTKGKNVFLSKGVSKVKVTEDGKPICYEIPVKSTGITELVDTFGKQTPKPPVKNMKVTPDSDIAKEMGYTRNEWIKMHDFTDQGYLDEVKEHESDLGIAIVMKGLDLILEDEEGKEITDHDQKIETLKEMGMSGDQFSQIVDDIMNLTRWTEEEQKHFLS</sequence>
<comment type="caution">
    <text evidence="1">The sequence shown here is derived from an EMBL/GenBank/DDBJ whole genome shotgun (WGS) entry which is preliminary data.</text>
</comment>
<reference evidence="1" key="1">
    <citation type="journal article" date="2015" name="Nature">
        <title>Complex archaea that bridge the gap between prokaryotes and eukaryotes.</title>
        <authorList>
            <person name="Spang A."/>
            <person name="Saw J.H."/>
            <person name="Jorgensen S.L."/>
            <person name="Zaremba-Niedzwiedzka K."/>
            <person name="Martijn J."/>
            <person name="Lind A.E."/>
            <person name="van Eijk R."/>
            <person name="Schleper C."/>
            <person name="Guy L."/>
            <person name="Ettema T.J."/>
        </authorList>
    </citation>
    <scope>NUCLEOTIDE SEQUENCE</scope>
</reference>
<name>A0A0F9SW92_9ZZZZ</name>
<dbReference type="AlphaFoldDB" id="A0A0F9SW92"/>